<dbReference type="HOGENOM" id="CLU_1069953_0_0_1"/>
<dbReference type="PANTHER" id="PTHR28027:SF1">
    <property type="entry name" value="CAMP INDEPENDENT REGULATORY PROTEIN (AFU_ORTHOLOGUE AFUA_3G09640)"/>
    <property type="match status" value="1"/>
</dbReference>
<accession>H8ZDU9</accession>
<dbReference type="GO" id="GO:0003677">
    <property type="term" value="F:DNA binding"/>
    <property type="evidence" value="ECO:0007669"/>
    <property type="project" value="TreeGrafter"/>
</dbReference>
<gene>
    <name evidence="1" type="ORF">NERG_01770</name>
</gene>
<dbReference type="EMBL" id="JH604636">
    <property type="protein sequence ID" value="EHY65324.1"/>
    <property type="molecule type" value="Genomic_DNA"/>
</dbReference>
<evidence type="ECO:0000313" key="1">
    <source>
        <dbReference type="EMBL" id="EHY65324.1"/>
    </source>
</evidence>
<dbReference type="Proteomes" id="UP000005622">
    <property type="component" value="Unassembled WGS sequence"/>
</dbReference>
<dbReference type="InterPro" id="IPR018608">
    <property type="entry name" value="Gti1/Pac2"/>
</dbReference>
<proteinExistence type="predicted"/>
<name>H8ZDU9_NEMA1</name>
<evidence type="ECO:0008006" key="2">
    <source>
        <dbReference type="Google" id="ProtNLM"/>
    </source>
</evidence>
<reference evidence="1" key="1">
    <citation type="submission" date="2011-03" db="EMBL/GenBank/DDBJ databases">
        <title>The Genome Sequence of Nematocida sp1 strain ERTm2.</title>
        <authorList>
            <consortium name="The Broad Institute Genome Sequencing Platform"/>
            <consortium name="The Broad Institute Genome Sequencing Center for Infectious Disease"/>
            <person name="Cuomo C."/>
            <person name="Troemel E."/>
            <person name="Young S.K."/>
            <person name="Zeng Q."/>
            <person name="Gargeya S."/>
            <person name="Fitzgerald M."/>
            <person name="Haas B."/>
            <person name="Abouelleil A."/>
            <person name="Alvarado L."/>
            <person name="Arachchi H.M."/>
            <person name="Berlin A."/>
            <person name="Brown A."/>
            <person name="Chapman S.B."/>
            <person name="Chen Z."/>
            <person name="Dunbar C."/>
            <person name="Freedman E."/>
            <person name="Gearin G."/>
            <person name="Gellesch M."/>
            <person name="Goldberg J."/>
            <person name="Griggs A."/>
            <person name="Gujja S."/>
            <person name="Heilman E.R."/>
            <person name="Heiman D."/>
            <person name="Howarth C."/>
            <person name="Larson L."/>
            <person name="Lui A."/>
            <person name="MacDonald P.J.P."/>
            <person name="Mehta T."/>
            <person name="Montmayeur A."/>
            <person name="Murphy C."/>
            <person name="Neiman D."/>
            <person name="Pearson M."/>
            <person name="Priest M."/>
            <person name="Roberts A."/>
            <person name="Saif S."/>
            <person name="Shea T."/>
            <person name="Shenoy N."/>
            <person name="Sisk P."/>
            <person name="Stolte C."/>
            <person name="Sykes S."/>
            <person name="White J."/>
            <person name="Yandava C."/>
            <person name="Wortman J."/>
            <person name="Nusbaum C."/>
            <person name="Birren B."/>
        </authorList>
    </citation>
    <scope>NUCLEOTIDE SEQUENCE</scope>
    <source>
        <strain evidence="1">ERTm2</strain>
    </source>
</reference>
<organism evidence="1">
    <name type="scientific">Nematocida ausubeli (strain ATCC PRA-371 / ERTm2)</name>
    <name type="common">Nematode killer fungus</name>
    <dbReference type="NCBI Taxonomy" id="1913371"/>
    <lineage>
        <taxon>Eukaryota</taxon>
        <taxon>Fungi</taxon>
        <taxon>Fungi incertae sedis</taxon>
        <taxon>Microsporidia</taxon>
        <taxon>Nematocida</taxon>
    </lineage>
</organism>
<dbReference type="PANTHER" id="PTHR28027">
    <property type="entry name" value="TRANSCRIPTIONAL REGULATOR MIT1"/>
    <property type="match status" value="1"/>
</dbReference>
<sequence length="259" mass="30179">MDKLIQGEISTLKIRKTEPRSETIFGTIRSEDECMKIIDMSRLGALPMIKSRLSDAERNSIRPGSIYVYEEGESGISRWTDGKIWSTSKISGRCLLYYELIETSYDSRLESLSSTQCLENILKLGKEIISLSKDEKRIPKKHGLIKMTTSLVYQKKTYHMLAYFTESFAKHHTRSSIWDRVAAWEIPRNLVLRMNYRRKRKHIDLQPAESIRPIKLRARNENRSNSLPAYSTISNDDVIEVSSEFLESCYLKRNDFFSF</sequence>
<dbReference type="AlphaFoldDB" id="H8ZDU9"/>
<protein>
    <recommendedName>
        <fullName evidence="2">Gti1/Pac2 family protein</fullName>
    </recommendedName>
</protein>
<dbReference type="Pfam" id="PF09729">
    <property type="entry name" value="Gti1_Pac2"/>
    <property type="match status" value="1"/>
</dbReference>
<dbReference type="STRING" id="944018.H8ZDU9"/>